<accession>A0AAN8MKW3</accession>
<evidence type="ECO:0000256" key="3">
    <source>
        <dbReference type="SAM" id="MobiDB-lite"/>
    </source>
</evidence>
<reference evidence="5 6" key="1">
    <citation type="submission" date="2019-10" db="EMBL/GenBank/DDBJ databases">
        <authorList>
            <person name="Palmer J.M."/>
        </authorList>
    </citation>
    <scope>NUCLEOTIDE SEQUENCE [LARGE SCALE GENOMIC DNA]</scope>
    <source>
        <strain evidence="5 6">TWF718</strain>
    </source>
</reference>
<gene>
    <name evidence="5" type="ORF">TWF718_011055</name>
</gene>
<keyword evidence="6" id="KW-1185">Reference proteome</keyword>
<dbReference type="PANTHER" id="PTHR10039">
    <property type="entry name" value="AMELOGENIN"/>
    <property type="match status" value="1"/>
</dbReference>
<dbReference type="PROSITE" id="PS50088">
    <property type="entry name" value="ANK_REPEAT"/>
    <property type="match status" value="1"/>
</dbReference>
<dbReference type="PANTHER" id="PTHR10039:SF17">
    <property type="entry name" value="FUNGAL STAND N-TERMINAL GOODBYE DOMAIN-CONTAINING PROTEIN-RELATED"/>
    <property type="match status" value="1"/>
</dbReference>
<dbReference type="EMBL" id="JAVHNR010000009">
    <property type="protein sequence ID" value="KAK6333234.1"/>
    <property type="molecule type" value="Genomic_DNA"/>
</dbReference>
<feature type="region of interest" description="Disordered" evidence="3">
    <location>
        <begin position="1639"/>
        <end position="1659"/>
    </location>
</feature>
<dbReference type="Gene3D" id="3.40.50.300">
    <property type="entry name" value="P-loop containing nucleotide triphosphate hydrolases"/>
    <property type="match status" value="1"/>
</dbReference>
<dbReference type="InterPro" id="IPR003877">
    <property type="entry name" value="SPRY_dom"/>
</dbReference>
<evidence type="ECO:0000313" key="6">
    <source>
        <dbReference type="Proteomes" id="UP001313282"/>
    </source>
</evidence>
<dbReference type="PROSITE" id="PS50297">
    <property type="entry name" value="ANK_REP_REGION"/>
    <property type="match status" value="1"/>
</dbReference>
<feature type="compositionally biased region" description="Basic and acidic residues" evidence="3">
    <location>
        <begin position="35"/>
        <end position="55"/>
    </location>
</feature>
<dbReference type="SUPFAM" id="SSF48403">
    <property type="entry name" value="Ankyrin repeat"/>
    <property type="match status" value="2"/>
</dbReference>
<name>A0AAN8MKW3_9PEZI</name>
<dbReference type="InterPro" id="IPR036770">
    <property type="entry name" value="Ankyrin_rpt-contain_sf"/>
</dbReference>
<dbReference type="InterPro" id="IPR013320">
    <property type="entry name" value="ConA-like_dom_sf"/>
</dbReference>
<proteinExistence type="predicted"/>
<evidence type="ECO:0000259" key="4">
    <source>
        <dbReference type="PROSITE" id="PS50188"/>
    </source>
</evidence>
<feature type="region of interest" description="Disordered" evidence="3">
    <location>
        <begin position="35"/>
        <end position="57"/>
    </location>
</feature>
<dbReference type="Pfam" id="PF12796">
    <property type="entry name" value="Ank_2"/>
    <property type="match status" value="1"/>
</dbReference>
<dbReference type="PROSITE" id="PS50188">
    <property type="entry name" value="B302_SPRY"/>
    <property type="match status" value="1"/>
</dbReference>
<keyword evidence="1" id="KW-0677">Repeat</keyword>
<dbReference type="InterPro" id="IPR027417">
    <property type="entry name" value="P-loop_NTPase"/>
</dbReference>
<feature type="repeat" description="ANK" evidence="2">
    <location>
        <begin position="1132"/>
        <end position="1164"/>
    </location>
</feature>
<dbReference type="CDD" id="cd12885">
    <property type="entry name" value="SPRY_RanBP_like"/>
    <property type="match status" value="1"/>
</dbReference>
<dbReference type="Pfam" id="PF00023">
    <property type="entry name" value="Ank"/>
    <property type="match status" value="1"/>
</dbReference>
<sequence length="1659" mass="186782">MDDCKLDASVECKAEHNSPHASRCWEEGLRLFEERQNSGRKSKDPSKAARDNPESKRKKYTFNSFKNSCEKTIEASEKDNHARLIKFVEFLKQTDDVVGNLLQSAPAVVSAVWFGLSILIKASSAILEVRETICSTCQCLVNIIATCLLYEKRYILQVIQLSNATEHAATKTLPEESDDGGPSRAHILDSIKGSLVEKIPELFSSILLFCWEVDAYSSGPVVKSIKEIFTDTLKDLSNKITTDFQEIEKIVVSLHQENVMETMDTESNGKVDYLYATKKAEEIHADLMKRFKDKMGESRSAEVHTLQLETILAQVDKKQLSGWLYEEQEYATWLDMETDDIRMLVLRSPRGFGKSVQMALLKEKLEISQEEGPEVERQLVLCFFFKSGDDLLKSSHQALETLLSQLLSNPIFEKDDNVLRACVDILESKGSSIKHSGTGRPETDSARIAGVIEKVAKLLNTPIYIIVDAIDECEDLYGDQQLVYHLKTLARSDLATIRVIVSARSDSDIDGDIDELISQKESADSGATDLKTITIDRTKNDGDLRNYLKKKISTVVSRRVDKKKKDDYSNEVNRIVDIIHERAAGDFTKAGLAAAFINQPSRLSLNSKLEQLPKTIGQIYRNTLQALTVDERDLVIFALKWVIWGVSTVKVAEIAEHYQGIYRTKSLHRRPTAMRRVHSKGEADSGYPSENNVEPIQFRDATSDPDIRDTTHHLYRAGRDFFRFDKKKDSIDVHQSVREWILDEEKVFSSQQHDLHRNAGGLFKKDPKTGQWSLEIALPSGGAGWTADNHLDLSQLFDKRECHFSILNDILCALNNQEFQEQYMRWDPPPAHSKFWEEKLPTVAVDPPMVGIPDELKKDGELQPRSRYEINHWHDHLRILEEYWQPENSTETEWHNLFIQLTLFTKPGTWFRWHIHYMMTTWRISRSDAYAKKRVEYPIHMAAKFGLQILAHHQLDGNNGGEKFLNEFNGRGLTPLILALRSPKVVKYLIEMGAEVNQIGTPDMYSEKMTALDTALHEAAIATTYESQLIESINLLLDHNADLSNDRVRIPPLDTASALLLAARIQDTALFKRILASRDWDLTGTTDWNSRTVLHYLFWRPPLTGGKKERKPSDILKLLLAKGADGDAEDDDSAAPLAYAVRVGDLESVRILLEHGVNLHDVDYNGCNALHVLADRPRRSGGFDSLIPQSVDIETDLGILNALLENGIDPKAVTIYGETALSRAIKWQSTQIIEKLLACYDKDDNAFFLDDHGGGNLIRSAASRPDDDVSILKFLVETLGLSQDYFHKGILPTNPEVQSAITAAAQSGNQDILEFLLETPIPENKMTEACAIAFKECATRIRVLAGIDRPNGTESMDKRGNIETCMKMLLQYISKVEVADVTLFLSNDISIWGSESLMKLILRINPDYLTRLDEHGWTLMHSLKMNGRKPPIDLNVDVSQETISPSRLIHRGPTFELPISLSEDGLCVRHETPNTCRLIMADHPIPAEAKRYYFEITVHDERKGEGSSGIGLQEEKTTHFYGAMVGWSHGIGYHGDDGKIFRDTGMGVPLCPLFGRSAEPDTVGCGIDMATREVYFTLNGKYLGVKGIAKHGIRYFPALSIQQLHPAEVNFGGKPFIFTEYDKDLSELAKLIVEEPENGVLADDGDSSASAEEESYVKL</sequence>
<evidence type="ECO:0000256" key="2">
    <source>
        <dbReference type="PROSITE-ProRule" id="PRU00023"/>
    </source>
</evidence>
<dbReference type="InterPro" id="IPR001870">
    <property type="entry name" value="B30.2/SPRY"/>
</dbReference>
<dbReference type="Pfam" id="PF00622">
    <property type="entry name" value="SPRY"/>
    <property type="match status" value="1"/>
</dbReference>
<organism evidence="5 6">
    <name type="scientific">Orbilia javanica</name>
    <dbReference type="NCBI Taxonomy" id="47235"/>
    <lineage>
        <taxon>Eukaryota</taxon>
        <taxon>Fungi</taxon>
        <taxon>Dikarya</taxon>
        <taxon>Ascomycota</taxon>
        <taxon>Pezizomycotina</taxon>
        <taxon>Orbiliomycetes</taxon>
        <taxon>Orbiliales</taxon>
        <taxon>Orbiliaceae</taxon>
        <taxon>Orbilia</taxon>
    </lineage>
</organism>
<dbReference type="Gene3D" id="1.25.40.20">
    <property type="entry name" value="Ankyrin repeat-containing domain"/>
    <property type="match status" value="2"/>
</dbReference>
<feature type="domain" description="B30.2/SPRY" evidence="4">
    <location>
        <begin position="1428"/>
        <end position="1616"/>
    </location>
</feature>
<dbReference type="SMART" id="SM00248">
    <property type="entry name" value="ANK"/>
    <property type="match status" value="7"/>
</dbReference>
<dbReference type="Pfam" id="PF24883">
    <property type="entry name" value="NPHP3_N"/>
    <property type="match status" value="1"/>
</dbReference>
<dbReference type="InterPro" id="IPR056884">
    <property type="entry name" value="NPHP3-like_N"/>
</dbReference>
<dbReference type="SUPFAM" id="SSF49899">
    <property type="entry name" value="Concanavalin A-like lectins/glucanases"/>
    <property type="match status" value="1"/>
</dbReference>
<keyword evidence="2" id="KW-0040">ANK repeat</keyword>
<dbReference type="InterPro" id="IPR002110">
    <property type="entry name" value="Ankyrin_rpt"/>
</dbReference>
<evidence type="ECO:0000256" key="1">
    <source>
        <dbReference type="ARBA" id="ARBA00022737"/>
    </source>
</evidence>
<feature type="compositionally biased region" description="Acidic residues" evidence="3">
    <location>
        <begin position="1643"/>
        <end position="1659"/>
    </location>
</feature>
<dbReference type="InterPro" id="IPR043136">
    <property type="entry name" value="B30.2/SPRY_sf"/>
</dbReference>
<comment type="caution">
    <text evidence="5">The sequence shown here is derived from an EMBL/GenBank/DDBJ whole genome shotgun (WGS) entry which is preliminary data.</text>
</comment>
<dbReference type="InterPro" id="IPR044736">
    <property type="entry name" value="Gid1/RanBPM/SPLA_SPRY"/>
</dbReference>
<dbReference type="Gene3D" id="2.60.120.920">
    <property type="match status" value="1"/>
</dbReference>
<protein>
    <recommendedName>
        <fullName evidence="4">B30.2/SPRY domain-containing protein</fullName>
    </recommendedName>
</protein>
<dbReference type="SMART" id="SM00449">
    <property type="entry name" value="SPRY"/>
    <property type="match status" value="1"/>
</dbReference>
<evidence type="ECO:0000313" key="5">
    <source>
        <dbReference type="EMBL" id="KAK6333234.1"/>
    </source>
</evidence>
<dbReference type="Proteomes" id="UP001313282">
    <property type="component" value="Unassembled WGS sequence"/>
</dbReference>